<sequence length="667" mass="76738">MIFRFYLAVFLLLAALACQPALAQKTKQVRLKSKLLSDSTRQLAPKAEVAVDFPNLNKIPYYYDKKKLAQIRKLERRKNWQKTLPLLEAYVTNFGIENFYKDTPMLWRLGQLYERNGQLDKAKAFYKLVLKHHRTDVKKVQLYYDSLEQKEKDYYVPLDYYYKLVEYRKHVAKFLPPKGVNVNMGSEINSKAEDYGPAVRSSEDQLIFTSKRTFRGLNAVPNEDLYYSKMVDGEWEEAKSFGKPINSIWNEGSACLSRDGKTLYFARCECPDCHGNCDLYVAHLLADGTWGKIKNLGPEVNSPGWDSQPTLSKNEDTLYFASDRLGGFGLSDIYFTHKLKNGKWAPAKNLGPVVNTRENEVSPFFHPLYQVLYFSSRGQLLNFGDFDIYKTYRVNGRWQEPRNIGPLVNGKGSEYYFSIDAESTNLYYAKAEPKDPKNLDLYSFPLPMEAHPLAVTHIEGILTDSVSNQPLTGIISIIDLDNGVEVASKYIRPDGTFDFDLIDNNRYTMLIQSPDFFTVEKTFDLATDTVFKIMTTMIDYKLPLIFKNIEFDEGKATIKKDMEPILDRIVLFLADHPTFRLKIGGHTDSSGDPDLNMELSQKRADSIKKYLITKGKMPEERVEAFGYGSTEPLKDEVTDEDMKINRRVEFKLLKPEAENQEQMKGWD</sequence>
<dbReference type="PROSITE" id="PS51257">
    <property type="entry name" value="PROKAR_LIPOPROTEIN"/>
    <property type="match status" value="1"/>
</dbReference>
<evidence type="ECO:0000256" key="4">
    <source>
        <dbReference type="PROSITE-ProRule" id="PRU00473"/>
    </source>
</evidence>
<dbReference type="PRINTS" id="PR01021">
    <property type="entry name" value="OMPADOMAIN"/>
</dbReference>
<keyword evidence="5" id="KW-0732">Signal</keyword>
<accession>A0A5N1J7K6</accession>
<dbReference type="AlphaFoldDB" id="A0A5N1J7K6"/>
<organism evidence="7 8">
    <name type="scientific">Adhaeribacter soli</name>
    <dbReference type="NCBI Taxonomy" id="2607655"/>
    <lineage>
        <taxon>Bacteria</taxon>
        <taxon>Pseudomonadati</taxon>
        <taxon>Bacteroidota</taxon>
        <taxon>Cytophagia</taxon>
        <taxon>Cytophagales</taxon>
        <taxon>Hymenobacteraceae</taxon>
        <taxon>Adhaeribacter</taxon>
    </lineage>
</organism>
<dbReference type="Proteomes" id="UP000326570">
    <property type="component" value="Unassembled WGS sequence"/>
</dbReference>
<dbReference type="SUPFAM" id="SSF82171">
    <property type="entry name" value="DPP6 N-terminal domain-like"/>
    <property type="match status" value="1"/>
</dbReference>
<evidence type="ECO:0000256" key="1">
    <source>
        <dbReference type="ARBA" id="ARBA00004442"/>
    </source>
</evidence>
<name>A0A5N1J7K6_9BACT</name>
<evidence type="ECO:0000256" key="2">
    <source>
        <dbReference type="ARBA" id="ARBA00023136"/>
    </source>
</evidence>
<evidence type="ECO:0000256" key="3">
    <source>
        <dbReference type="ARBA" id="ARBA00023237"/>
    </source>
</evidence>
<dbReference type="RefSeq" id="WP_150902717.1">
    <property type="nucleotide sequence ID" value="NZ_VTWT01000002.1"/>
</dbReference>
<dbReference type="Pfam" id="PF00691">
    <property type="entry name" value="OmpA"/>
    <property type="match status" value="1"/>
</dbReference>
<dbReference type="PROSITE" id="PS51123">
    <property type="entry name" value="OMPA_2"/>
    <property type="match status" value="1"/>
</dbReference>
<dbReference type="InterPro" id="IPR006665">
    <property type="entry name" value="OmpA-like"/>
</dbReference>
<dbReference type="Gene3D" id="2.120.10.30">
    <property type="entry name" value="TolB, C-terminal domain"/>
    <property type="match status" value="1"/>
</dbReference>
<proteinExistence type="predicted"/>
<dbReference type="CDD" id="cd07185">
    <property type="entry name" value="OmpA_C-like"/>
    <property type="match status" value="1"/>
</dbReference>
<evidence type="ECO:0000259" key="6">
    <source>
        <dbReference type="PROSITE" id="PS51123"/>
    </source>
</evidence>
<keyword evidence="3" id="KW-0998">Cell outer membrane</keyword>
<dbReference type="InterPro" id="IPR011042">
    <property type="entry name" value="6-blade_b-propeller_TolB-like"/>
</dbReference>
<evidence type="ECO:0000256" key="5">
    <source>
        <dbReference type="SAM" id="SignalP"/>
    </source>
</evidence>
<comment type="subcellular location">
    <subcellularLocation>
        <location evidence="1">Cell outer membrane</location>
    </subcellularLocation>
</comment>
<dbReference type="InterPro" id="IPR011659">
    <property type="entry name" value="WD40"/>
</dbReference>
<evidence type="ECO:0000313" key="7">
    <source>
        <dbReference type="EMBL" id="KAA9340790.1"/>
    </source>
</evidence>
<evidence type="ECO:0000313" key="8">
    <source>
        <dbReference type="Proteomes" id="UP000326570"/>
    </source>
</evidence>
<protein>
    <submittedName>
        <fullName evidence="7">OmpA family protein</fullName>
    </submittedName>
</protein>
<dbReference type="GO" id="GO:0009279">
    <property type="term" value="C:cell outer membrane"/>
    <property type="evidence" value="ECO:0007669"/>
    <property type="project" value="UniProtKB-SubCell"/>
</dbReference>
<dbReference type="Gene3D" id="3.30.1330.60">
    <property type="entry name" value="OmpA-like domain"/>
    <property type="match status" value="1"/>
</dbReference>
<dbReference type="InterPro" id="IPR036737">
    <property type="entry name" value="OmpA-like_sf"/>
</dbReference>
<feature type="signal peptide" evidence="5">
    <location>
        <begin position="1"/>
        <end position="23"/>
    </location>
</feature>
<keyword evidence="8" id="KW-1185">Reference proteome</keyword>
<dbReference type="SUPFAM" id="SSF103088">
    <property type="entry name" value="OmpA-like"/>
    <property type="match status" value="1"/>
</dbReference>
<reference evidence="7 8" key="1">
    <citation type="submission" date="2019-09" db="EMBL/GenBank/DDBJ databases">
        <title>Genome sequence of Adhaeribacter sp. M2.</title>
        <authorList>
            <person name="Srinivasan S."/>
        </authorList>
    </citation>
    <scope>NUCLEOTIDE SEQUENCE [LARGE SCALE GENOMIC DNA]</scope>
    <source>
        <strain evidence="7 8">M2</strain>
    </source>
</reference>
<dbReference type="InterPro" id="IPR050330">
    <property type="entry name" value="Bact_OuterMem_StrucFunc"/>
</dbReference>
<feature type="domain" description="OmpA-like" evidence="6">
    <location>
        <begin position="538"/>
        <end position="656"/>
    </location>
</feature>
<keyword evidence="2 4" id="KW-0472">Membrane</keyword>
<dbReference type="PANTHER" id="PTHR30329:SF21">
    <property type="entry name" value="LIPOPROTEIN YIAD-RELATED"/>
    <property type="match status" value="1"/>
</dbReference>
<dbReference type="PANTHER" id="PTHR30329">
    <property type="entry name" value="STATOR ELEMENT OF FLAGELLAR MOTOR COMPLEX"/>
    <property type="match status" value="1"/>
</dbReference>
<feature type="chain" id="PRO_5024790192" evidence="5">
    <location>
        <begin position="24"/>
        <end position="667"/>
    </location>
</feature>
<dbReference type="Pfam" id="PF07676">
    <property type="entry name" value="PD40"/>
    <property type="match status" value="2"/>
</dbReference>
<comment type="caution">
    <text evidence="7">The sequence shown here is derived from an EMBL/GenBank/DDBJ whole genome shotgun (WGS) entry which is preliminary data.</text>
</comment>
<dbReference type="EMBL" id="VTWT01000002">
    <property type="protein sequence ID" value="KAA9340790.1"/>
    <property type="molecule type" value="Genomic_DNA"/>
</dbReference>
<gene>
    <name evidence="7" type="ORF">F0P94_05015</name>
</gene>
<dbReference type="InterPro" id="IPR006664">
    <property type="entry name" value="OMP_bac"/>
</dbReference>